<dbReference type="OrthoDB" id="5985073at2759"/>
<dbReference type="PROSITE" id="PS51782">
    <property type="entry name" value="LYSM"/>
    <property type="match status" value="2"/>
</dbReference>
<organism evidence="1 2">
    <name type="scientific">Jimgerdemannia flammicorona</name>
    <dbReference type="NCBI Taxonomy" id="994334"/>
    <lineage>
        <taxon>Eukaryota</taxon>
        <taxon>Fungi</taxon>
        <taxon>Fungi incertae sedis</taxon>
        <taxon>Mucoromycota</taxon>
        <taxon>Mucoromycotina</taxon>
        <taxon>Endogonomycetes</taxon>
        <taxon>Endogonales</taxon>
        <taxon>Endogonaceae</taxon>
        <taxon>Jimgerdemannia</taxon>
    </lineage>
</organism>
<accession>A0A433DLW8</accession>
<dbReference type="EMBL" id="RBNI01000368">
    <property type="protein sequence ID" value="RUP51880.1"/>
    <property type="molecule type" value="Genomic_DNA"/>
</dbReference>
<dbReference type="GO" id="GO:0008061">
    <property type="term" value="F:chitin binding"/>
    <property type="evidence" value="ECO:0007669"/>
    <property type="project" value="UniProtKB-KW"/>
</dbReference>
<dbReference type="PANTHER" id="PTHR34997:SF1">
    <property type="entry name" value="PEPTIDOGLYCAN-BINDING LYSIN DOMAIN"/>
    <property type="match status" value="1"/>
</dbReference>
<keyword evidence="2" id="KW-1185">Reference proteome</keyword>
<sequence>MKFVSVVALAALAFVSTTTALPKGSEFATGCDQFHNVVEGDGCDAIANEAHITLPTFFSYNHGLHKNCDNLDVGSKVCIHVKHGHTKRGAKSKSKSKSKSASKSKPKSKSTTTPTGMCKIPGHPKGTFNCACVKFHTVVKNDDVEKVAKEFGISLDDLFNWNKGLHRSGDNLDLGSEVCVGLKK</sequence>
<dbReference type="Proteomes" id="UP000268093">
    <property type="component" value="Unassembled WGS sequence"/>
</dbReference>
<dbReference type="CDD" id="cd00118">
    <property type="entry name" value="LysM"/>
    <property type="match status" value="2"/>
</dbReference>
<comment type="caution">
    <text evidence="1">The sequence shown here is derived from an EMBL/GenBank/DDBJ whole genome shotgun (WGS) entry which is preliminary data.</text>
</comment>
<protein>
    <submittedName>
        <fullName evidence="1">Uncharacterized protein</fullName>
    </submittedName>
</protein>
<evidence type="ECO:0000313" key="2">
    <source>
        <dbReference type="Proteomes" id="UP000268093"/>
    </source>
</evidence>
<name>A0A433DLW8_9FUNG</name>
<reference evidence="1 2" key="1">
    <citation type="journal article" date="2018" name="New Phytol.">
        <title>Phylogenomics of Endogonaceae and evolution of mycorrhizas within Mucoromycota.</title>
        <authorList>
            <person name="Chang Y."/>
            <person name="Desiro A."/>
            <person name="Na H."/>
            <person name="Sandor L."/>
            <person name="Lipzen A."/>
            <person name="Clum A."/>
            <person name="Barry K."/>
            <person name="Grigoriev I.V."/>
            <person name="Martin F.M."/>
            <person name="Stajich J.E."/>
            <person name="Smith M.E."/>
            <person name="Bonito G."/>
            <person name="Spatafora J.W."/>
        </authorList>
    </citation>
    <scope>NUCLEOTIDE SEQUENCE [LARGE SCALE GENOMIC DNA]</scope>
    <source>
        <strain evidence="1 2">GMNB39</strain>
    </source>
</reference>
<dbReference type="Gene3D" id="3.10.350.10">
    <property type="entry name" value="LysM domain"/>
    <property type="match status" value="2"/>
</dbReference>
<proteinExistence type="predicted"/>
<dbReference type="Pfam" id="PF01476">
    <property type="entry name" value="LysM"/>
    <property type="match status" value="2"/>
</dbReference>
<dbReference type="InterPro" id="IPR018392">
    <property type="entry name" value="LysM"/>
</dbReference>
<dbReference type="SMART" id="SM00257">
    <property type="entry name" value="LysM"/>
    <property type="match status" value="2"/>
</dbReference>
<dbReference type="InterPro" id="IPR052210">
    <property type="entry name" value="LysM1-like"/>
</dbReference>
<dbReference type="SUPFAM" id="SSF54106">
    <property type="entry name" value="LysM domain"/>
    <property type="match status" value="2"/>
</dbReference>
<evidence type="ECO:0000313" key="1">
    <source>
        <dbReference type="EMBL" id="RUP51880.1"/>
    </source>
</evidence>
<dbReference type="InterPro" id="IPR036779">
    <property type="entry name" value="LysM_dom_sf"/>
</dbReference>
<gene>
    <name evidence="1" type="ORF">BC936DRAFT_144913</name>
</gene>
<dbReference type="PANTHER" id="PTHR34997">
    <property type="entry name" value="AM15"/>
    <property type="match status" value="1"/>
</dbReference>